<evidence type="ECO:0000313" key="2">
    <source>
        <dbReference type="EMBL" id="WUO50599.1"/>
    </source>
</evidence>
<dbReference type="Pfam" id="PF19565">
    <property type="entry name" value="DUF6087"/>
    <property type="match status" value="1"/>
</dbReference>
<evidence type="ECO:0000313" key="3">
    <source>
        <dbReference type="Proteomes" id="UP001432075"/>
    </source>
</evidence>
<dbReference type="EMBL" id="CP108057">
    <property type="protein sequence ID" value="WUO50599.1"/>
    <property type="molecule type" value="Genomic_DNA"/>
</dbReference>
<reference evidence="2" key="1">
    <citation type="submission" date="2022-10" db="EMBL/GenBank/DDBJ databases">
        <title>The complete genomes of actinobacterial strains from the NBC collection.</title>
        <authorList>
            <person name="Joergensen T.S."/>
            <person name="Alvarez Arevalo M."/>
            <person name="Sterndorff E.B."/>
            <person name="Faurdal D."/>
            <person name="Vuksanovic O."/>
            <person name="Mourched A.-S."/>
            <person name="Charusanti P."/>
            <person name="Shaw S."/>
            <person name="Blin K."/>
            <person name="Weber T."/>
        </authorList>
    </citation>
    <scope>NUCLEOTIDE SEQUENCE</scope>
    <source>
        <strain evidence="2">NBC_00283</strain>
    </source>
</reference>
<name>A0ABZ1RVT4_9ACTN</name>
<dbReference type="RefSeq" id="WP_328777358.1">
    <property type="nucleotide sequence ID" value="NZ_CP108057.1"/>
</dbReference>
<keyword evidence="3" id="KW-1185">Reference proteome</keyword>
<proteinExistence type="predicted"/>
<accession>A0ABZ1RVT4</accession>
<feature type="region of interest" description="Disordered" evidence="1">
    <location>
        <begin position="71"/>
        <end position="99"/>
    </location>
</feature>
<organism evidence="2 3">
    <name type="scientific">Streptomyces goshikiensis</name>
    <dbReference type="NCBI Taxonomy" id="1942"/>
    <lineage>
        <taxon>Bacteria</taxon>
        <taxon>Bacillati</taxon>
        <taxon>Actinomycetota</taxon>
        <taxon>Actinomycetes</taxon>
        <taxon>Kitasatosporales</taxon>
        <taxon>Streptomycetaceae</taxon>
        <taxon>Streptomyces</taxon>
    </lineage>
</organism>
<gene>
    <name evidence="2" type="ORF">OHU17_34795</name>
</gene>
<dbReference type="Proteomes" id="UP001432075">
    <property type="component" value="Chromosome"/>
</dbReference>
<dbReference type="InterPro" id="IPR045733">
    <property type="entry name" value="DUF6087"/>
</dbReference>
<sequence>MDEPLDRWAARRAKRLRPVGERKAVTLVPGAHGSHVHPNAPRLILEWDGYQWTTLATVPDLAAARRFLNPQTADEALPTPPARPPMAAGTGKHRKPRAD</sequence>
<protein>
    <submittedName>
        <fullName evidence="2">DUF6087 family protein</fullName>
    </submittedName>
</protein>
<evidence type="ECO:0000256" key="1">
    <source>
        <dbReference type="SAM" id="MobiDB-lite"/>
    </source>
</evidence>